<proteinExistence type="predicted"/>
<keyword evidence="2" id="KW-1185">Reference proteome</keyword>
<dbReference type="Proteomes" id="UP000032900">
    <property type="component" value="Unassembled WGS sequence"/>
</dbReference>
<sequence>MGVLLMAVAMFTVSCDDAIETSGLTLDQTQEATITTYLYAELDKTSLGLELAPNGTKVFVSVENSAFNSKASGSWIDTVYVQNGMIESVVPVTSEGVTVKITPADFIQTQVQAHHSTSETLSKIFKVPGGSTVGNVKPGENRVHEITYTDEDFDNLAEFVARRFTIWAITNVEDGLKEVAGAEITFYNGDWSQTVTSNSVGIIEVSLPKSQTTTAIFTYDKKWEVDNNNRKLYRYRSQVASYNESSPVLGDLNFGAGELYE</sequence>
<evidence type="ECO:0000313" key="1">
    <source>
        <dbReference type="EMBL" id="GAO29374.1"/>
    </source>
</evidence>
<dbReference type="AlphaFoldDB" id="A0A0E9LVW6"/>
<organism evidence="1 2">
    <name type="scientific">Geofilum rubicundum JCM 15548</name>
    <dbReference type="NCBI Taxonomy" id="1236989"/>
    <lineage>
        <taxon>Bacteria</taxon>
        <taxon>Pseudomonadati</taxon>
        <taxon>Bacteroidota</taxon>
        <taxon>Bacteroidia</taxon>
        <taxon>Marinilabiliales</taxon>
        <taxon>Marinilabiliaceae</taxon>
        <taxon>Geofilum</taxon>
    </lineage>
</organism>
<gene>
    <name evidence="1" type="ORF">JCM15548_11553</name>
</gene>
<accession>A0A0E9LVW6</accession>
<protein>
    <submittedName>
        <fullName evidence="1">Uncharacterized protein</fullName>
    </submittedName>
</protein>
<reference evidence="1 2" key="1">
    <citation type="journal article" date="2015" name="Microbes Environ.">
        <title>Distribution and evolution of nitrogen fixation genes in the phylum bacteroidetes.</title>
        <authorList>
            <person name="Inoue J."/>
            <person name="Oshima K."/>
            <person name="Suda W."/>
            <person name="Sakamoto M."/>
            <person name="Iino T."/>
            <person name="Noda S."/>
            <person name="Hongoh Y."/>
            <person name="Hattori M."/>
            <person name="Ohkuma M."/>
        </authorList>
    </citation>
    <scope>NUCLEOTIDE SEQUENCE [LARGE SCALE GENOMIC DNA]</scope>
    <source>
        <strain evidence="1">JCM 15548</strain>
    </source>
</reference>
<name>A0A0E9LVW6_9BACT</name>
<comment type="caution">
    <text evidence="1">The sequence shown here is derived from an EMBL/GenBank/DDBJ whole genome shotgun (WGS) entry which is preliminary data.</text>
</comment>
<dbReference type="EMBL" id="BAZW01000008">
    <property type="protein sequence ID" value="GAO29374.1"/>
    <property type="molecule type" value="Genomic_DNA"/>
</dbReference>
<evidence type="ECO:0000313" key="2">
    <source>
        <dbReference type="Proteomes" id="UP000032900"/>
    </source>
</evidence>